<name>A0A699QLL8_TANCI</name>
<comment type="caution">
    <text evidence="2">The sequence shown here is derived from an EMBL/GenBank/DDBJ whole genome shotgun (WGS) entry which is preliminary data.</text>
</comment>
<feature type="domain" description="Reverse transcriptase Ty1/copia-type" evidence="1">
    <location>
        <begin position="75"/>
        <end position="151"/>
    </location>
</feature>
<evidence type="ECO:0000313" key="2">
    <source>
        <dbReference type="EMBL" id="GFC71639.1"/>
    </source>
</evidence>
<dbReference type="EMBL" id="BKCJ011034186">
    <property type="protein sequence ID" value="GFC71639.1"/>
    <property type="molecule type" value="Genomic_DNA"/>
</dbReference>
<dbReference type="GO" id="GO:0003964">
    <property type="term" value="F:RNA-directed DNA polymerase activity"/>
    <property type="evidence" value="ECO:0007669"/>
    <property type="project" value="UniProtKB-KW"/>
</dbReference>
<keyword evidence="2" id="KW-0548">Nucleotidyltransferase</keyword>
<evidence type="ECO:0000259" key="1">
    <source>
        <dbReference type="Pfam" id="PF07727"/>
    </source>
</evidence>
<dbReference type="AlphaFoldDB" id="A0A699QLL8"/>
<gene>
    <name evidence="2" type="ORF">Tci_843609</name>
</gene>
<organism evidence="2">
    <name type="scientific">Tanacetum cinerariifolium</name>
    <name type="common">Dalmatian daisy</name>
    <name type="synonym">Chrysanthemum cinerariifolium</name>
    <dbReference type="NCBI Taxonomy" id="118510"/>
    <lineage>
        <taxon>Eukaryota</taxon>
        <taxon>Viridiplantae</taxon>
        <taxon>Streptophyta</taxon>
        <taxon>Embryophyta</taxon>
        <taxon>Tracheophyta</taxon>
        <taxon>Spermatophyta</taxon>
        <taxon>Magnoliopsida</taxon>
        <taxon>eudicotyledons</taxon>
        <taxon>Gunneridae</taxon>
        <taxon>Pentapetalae</taxon>
        <taxon>asterids</taxon>
        <taxon>campanulids</taxon>
        <taxon>Asterales</taxon>
        <taxon>Asteraceae</taxon>
        <taxon>Asteroideae</taxon>
        <taxon>Anthemideae</taxon>
        <taxon>Anthemidinae</taxon>
        <taxon>Tanacetum</taxon>
    </lineage>
</organism>
<proteinExistence type="predicted"/>
<reference evidence="2" key="1">
    <citation type="journal article" date="2019" name="Sci. Rep.">
        <title>Draft genome of Tanacetum cinerariifolium, the natural source of mosquito coil.</title>
        <authorList>
            <person name="Yamashiro T."/>
            <person name="Shiraishi A."/>
            <person name="Satake H."/>
            <person name="Nakayama K."/>
        </authorList>
    </citation>
    <scope>NUCLEOTIDE SEQUENCE</scope>
</reference>
<dbReference type="Pfam" id="PF07727">
    <property type="entry name" value="RVT_2"/>
    <property type="match status" value="1"/>
</dbReference>
<accession>A0A699QLL8</accession>
<keyword evidence="2" id="KW-0695">RNA-directed DNA polymerase</keyword>
<dbReference type="InterPro" id="IPR013103">
    <property type="entry name" value="RVT_2"/>
</dbReference>
<sequence length="157" mass="17807">SRQTKLPFSLNDFVIEGKVKYGVEKVVNYANLNSANFCFISALNKSIEPTCYEEAILDSNWIDAMRAEIKALNENQTWIIVDLPANRKAIGNKWLYKIKYRSSGDIDRYTARLVVKGFNQKEGIDFDETFSPVVKMSTIRCAIALSVTNNLPSPFID</sequence>
<protein>
    <submittedName>
        <fullName evidence="2">Putative reverse transcriptase, RNA-dependent DNA polymerase, Gag-polypeptide of LTR copia-type</fullName>
    </submittedName>
</protein>
<keyword evidence="2" id="KW-0808">Transferase</keyword>
<feature type="non-terminal residue" evidence="2">
    <location>
        <position position="1"/>
    </location>
</feature>